<dbReference type="AlphaFoldDB" id="A0A9P6EQ06"/>
<evidence type="ECO:0000256" key="1">
    <source>
        <dbReference type="SAM" id="MobiDB-lite"/>
    </source>
</evidence>
<feature type="non-terminal residue" evidence="2">
    <location>
        <position position="122"/>
    </location>
</feature>
<feature type="compositionally biased region" description="Basic and acidic residues" evidence="1">
    <location>
        <begin position="56"/>
        <end position="69"/>
    </location>
</feature>
<feature type="compositionally biased region" description="Polar residues" evidence="1">
    <location>
        <begin position="1"/>
        <end position="22"/>
    </location>
</feature>
<proteinExistence type="predicted"/>
<dbReference type="GO" id="GO:0008270">
    <property type="term" value="F:zinc ion binding"/>
    <property type="evidence" value="ECO:0007669"/>
    <property type="project" value="InterPro"/>
</dbReference>
<keyword evidence="3" id="KW-1185">Reference proteome</keyword>
<sequence length="122" mass="13144">YSYSLTRSTARNTSFSSSASTGRTTITPHAPRAPAPAPTAIESGPSPMDLGHAQHRPVDATEKQRRKDNDLCGYCGADDHWIRECPNKPTGKKPFFKTAHAISAVQTSANNDVTFDLGKDDA</sequence>
<organism evidence="2 3">
    <name type="scientific">Mortierella hygrophila</name>
    <dbReference type="NCBI Taxonomy" id="979708"/>
    <lineage>
        <taxon>Eukaryota</taxon>
        <taxon>Fungi</taxon>
        <taxon>Fungi incertae sedis</taxon>
        <taxon>Mucoromycota</taxon>
        <taxon>Mortierellomycotina</taxon>
        <taxon>Mortierellomycetes</taxon>
        <taxon>Mortierellales</taxon>
        <taxon>Mortierellaceae</taxon>
        <taxon>Mortierella</taxon>
    </lineage>
</organism>
<gene>
    <name evidence="2" type="ORF">EC957_002311</name>
</gene>
<comment type="caution">
    <text evidence="2">The sequence shown here is derived from an EMBL/GenBank/DDBJ whole genome shotgun (WGS) entry which is preliminary data.</text>
</comment>
<feature type="non-terminal residue" evidence="2">
    <location>
        <position position="1"/>
    </location>
</feature>
<dbReference type="EMBL" id="JAAAXW010001469">
    <property type="protein sequence ID" value="KAF9533032.1"/>
    <property type="molecule type" value="Genomic_DNA"/>
</dbReference>
<dbReference type="Gene3D" id="4.10.60.10">
    <property type="entry name" value="Zinc finger, CCHC-type"/>
    <property type="match status" value="1"/>
</dbReference>
<evidence type="ECO:0000313" key="3">
    <source>
        <dbReference type="Proteomes" id="UP000723463"/>
    </source>
</evidence>
<feature type="region of interest" description="Disordered" evidence="1">
    <location>
        <begin position="1"/>
        <end position="69"/>
    </location>
</feature>
<name>A0A9P6EQ06_9FUNG</name>
<dbReference type="Proteomes" id="UP000723463">
    <property type="component" value="Unassembled WGS sequence"/>
</dbReference>
<evidence type="ECO:0000313" key="2">
    <source>
        <dbReference type="EMBL" id="KAF9533032.1"/>
    </source>
</evidence>
<dbReference type="SUPFAM" id="SSF57756">
    <property type="entry name" value="Retrovirus zinc finger-like domains"/>
    <property type="match status" value="1"/>
</dbReference>
<reference evidence="2" key="1">
    <citation type="journal article" date="2020" name="Fungal Divers.">
        <title>Resolving the Mortierellaceae phylogeny through synthesis of multi-gene phylogenetics and phylogenomics.</title>
        <authorList>
            <person name="Vandepol N."/>
            <person name="Liber J."/>
            <person name="Desiro A."/>
            <person name="Na H."/>
            <person name="Kennedy M."/>
            <person name="Barry K."/>
            <person name="Grigoriev I.V."/>
            <person name="Miller A.N."/>
            <person name="O'Donnell K."/>
            <person name="Stajich J.E."/>
            <person name="Bonito G."/>
        </authorList>
    </citation>
    <scope>NUCLEOTIDE SEQUENCE</scope>
    <source>
        <strain evidence="2">NRRL 2591</strain>
    </source>
</reference>
<dbReference type="GO" id="GO:0003676">
    <property type="term" value="F:nucleic acid binding"/>
    <property type="evidence" value="ECO:0007669"/>
    <property type="project" value="InterPro"/>
</dbReference>
<evidence type="ECO:0008006" key="4">
    <source>
        <dbReference type="Google" id="ProtNLM"/>
    </source>
</evidence>
<accession>A0A9P6EQ06</accession>
<dbReference type="InterPro" id="IPR036875">
    <property type="entry name" value="Znf_CCHC_sf"/>
</dbReference>
<protein>
    <recommendedName>
        <fullName evidence="4">CCHC-type domain-containing protein</fullName>
    </recommendedName>
</protein>